<keyword evidence="3" id="KW-1185">Reference proteome</keyword>
<name>A0ABT6JRY1_9GAMM</name>
<proteinExistence type="predicted"/>
<organism evidence="2 3">
    <name type="scientific">Luteimonas kalidii</name>
    <dbReference type="NCBI Taxonomy" id="3042025"/>
    <lineage>
        <taxon>Bacteria</taxon>
        <taxon>Pseudomonadati</taxon>
        <taxon>Pseudomonadota</taxon>
        <taxon>Gammaproteobacteria</taxon>
        <taxon>Lysobacterales</taxon>
        <taxon>Lysobacteraceae</taxon>
        <taxon>Luteimonas</taxon>
    </lineage>
</organism>
<sequence length="216" mass="23899">MDTKTRAFARACTPVLLALLAWTTAASAQSLPRPAEFYFDEDASVAVPLSREAAGADIDQLVRVMERGGRNAEQATAQLAHLSMASGRTDTGRALYARAIAQASEGSTRRRMLQWNQGWDLYRDGDIEAALDAWARAYANRLVHPSWVPPTLALALWKLDRRDEAVAWYAAAVRTYPDRWSNPAALPGLLPDWNEADRATLAEVLAAWRKDPPAWP</sequence>
<evidence type="ECO:0000313" key="3">
    <source>
        <dbReference type="Proteomes" id="UP001156873"/>
    </source>
</evidence>
<dbReference type="EMBL" id="JARXRO010000013">
    <property type="protein sequence ID" value="MDH5833354.1"/>
    <property type="molecule type" value="Genomic_DNA"/>
</dbReference>
<dbReference type="Proteomes" id="UP001156873">
    <property type="component" value="Unassembled WGS sequence"/>
</dbReference>
<keyword evidence="1" id="KW-0732">Signal</keyword>
<accession>A0ABT6JRY1</accession>
<dbReference type="RefSeq" id="WP_280577587.1">
    <property type="nucleotide sequence ID" value="NZ_JARXRO010000013.1"/>
</dbReference>
<reference evidence="2 3" key="1">
    <citation type="submission" date="2023-04" db="EMBL/GenBank/DDBJ databases">
        <title>Luteimonas sp. M1R5S59.</title>
        <authorList>
            <person name="Sun J.-Q."/>
        </authorList>
    </citation>
    <scope>NUCLEOTIDE SEQUENCE [LARGE SCALE GENOMIC DNA]</scope>
    <source>
        <strain evidence="2 3">M1R5S59</strain>
    </source>
</reference>
<gene>
    <name evidence="2" type="ORF">QFW81_05370</name>
</gene>
<dbReference type="SUPFAM" id="SSF48452">
    <property type="entry name" value="TPR-like"/>
    <property type="match status" value="1"/>
</dbReference>
<protein>
    <submittedName>
        <fullName evidence="2">Tetratricopeptide repeat protein</fullName>
    </submittedName>
</protein>
<feature type="chain" id="PRO_5045132982" evidence="1">
    <location>
        <begin position="29"/>
        <end position="216"/>
    </location>
</feature>
<dbReference type="InterPro" id="IPR011990">
    <property type="entry name" value="TPR-like_helical_dom_sf"/>
</dbReference>
<dbReference type="Gene3D" id="1.25.40.10">
    <property type="entry name" value="Tetratricopeptide repeat domain"/>
    <property type="match status" value="1"/>
</dbReference>
<comment type="caution">
    <text evidence="2">The sequence shown here is derived from an EMBL/GenBank/DDBJ whole genome shotgun (WGS) entry which is preliminary data.</text>
</comment>
<feature type="signal peptide" evidence="1">
    <location>
        <begin position="1"/>
        <end position="28"/>
    </location>
</feature>
<evidence type="ECO:0000256" key="1">
    <source>
        <dbReference type="SAM" id="SignalP"/>
    </source>
</evidence>
<evidence type="ECO:0000313" key="2">
    <source>
        <dbReference type="EMBL" id="MDH5833354.1"/>
    </source>
</evidence>